<evidence type="ECO:0000256" key="2">
    <source>
        <dbReference type="ARBA" id="ARBA00022692"/>
    </source>
</evidence>
<dbReference type="EMBL" id="FLRC01000007">
    <property type="protein sequence ID" value="SBT24267.1"/>
    <property type="molecule type" value="Genomic_DNA"/>
</dbReference>
<keyword evidence="4 5" id="KW-0472">Membrane</keyword>
<comment type="subcellular location">
    <subcellularLocation>
        <location evidence="1">Membrane</location>
        <topology evidence="1">Multi-pass membrane protein</topology>
    </subcellularLocation>
</comment>
<accession>A0A1C3JYN8</accession>
<evidence type="ECO:0000313" key="8">
    <source>
        <dbReference type="EMBL" id="SOE49886.1"/>
    </source>
</evidence>
<feature type="transmembrane region" description="Helical" evidence="5">
    <location>
        <begin position="74"/>
        <end position="98"/>
    </location>
</feature>
<feature type="domain" description="EamA" evidence="6">
    <location>
        <begin position="191"/>
        <end position="315"/>
    </location>
</feature>
<evidence type="ECO:0000313" key="7">
    <source>
        <dbReference type="EMBL" id="SBT24267.1"/>
    </source>
</evidence>
<keyword evidence="2 5" id="KW-0812">Transmembrane</keyword>
<dbReference type="PANTHER" id="PTHR22911">
    <property type="entry name" value="ACYL-MALONYL CONDENSING ENZYME-RELATED"/>
    <property type="match status" value="1"/>
</dbReference>
<dbReference type="InterPro" id="IPR000620">
    <property type="entry name" value="EamA_dom"/>
</dbReference>
<feature type="domain" description="EamA" evidence="6">
    <location>
        <begin position="49"/>
        <end position="181"/>
    </location>
</feature>
<reference evidence="8 9" key="2">
    <citation type="submission" date="2017-08" db="EMBL/GenBank/DDBJ databases">
        <authorList>
            <person name="de Groot N.N."/>
        </authorList>
    </citation>
    <scope>NUCLEOTIDE SEQUENCE [LARGE SCALE GENOMIC DNA]</scope>
    <source>
        <strain evidence="8">Orrdi1</strain>
    </source>
</reference>
<dbReference type="KEGG" id="odi:ODI_R2368"/>
<dbReference type="InterPro" id="IPR037185">
    <property type="entry name" value="EmrE-like"/>
</dbReference>
<dbReference type="AlphaFoldDB" id="A0A1C3JYN8"/>
<evidence type="ECO:0000313" key="9">
    <source>
        <dbReference type="Proteomes" id="UP000078558"/>
    </source>
</evidence>
<feature type="transmembrane region" description="Helical" evidence="5">
    <location>
        <begin position="278"/>
        <end position="297"/>
    </location>
</feature>
<dbReference type="PANTHER" id="PTHR22911:SF6">
    <property type="entry name" value="SOLUTE CARRIER FAMILY 35 MEMBER G1"/>
    <property type="match status" value="1"/>
</dbReference>
<keyword evidence="3 5" id="KW-1133">Transmembrane helix</keyword>
<keyword evidence="9" id="KW-1185">Reference proteome</keyword>
<organism evidence="7 9">
    <name type="scientific">Orrella dioscoreae</name>
    <dbReference type="NCBI Taxonomy" id="1851544"/>
    <lineage>
        <taxon>Bacteria</taxon>
        <taxon>Pseudomonadati</taxon>
        <taxon>Pseudomonadota</taxon>
        <taxon>Betaproteobacteria</taxon>
        <taxon>Burkholderiales</taxon>
        <taxon>Alcaligenaceae</taxon>
        <taxon>Orrella</taxon>
    </lineage>
</organism>
<protein>
    <submittedName>
        <fullName evidence="7">Arginine/ornithine antiporter ArcD</fullName>
    </submittedName>
</protein>
<dbReference type="SUPFAM" id="SSF103481">
    <property type="entry name" value="Multidrug resistance efflux transporter EmrE"/>
    <property type="match status" value="2"/>
</dbReference>
<feature type="transmembrane region" description="Helical" evidence="5">
    <location>
        <begin position="187"/>
        <end position="205"/>
    </location>
</feature>
<feature type="transmembrane region" description="Helical" evidence="5">
    <location>
        <begin position="248"/>
        <end position="266"/>
    </location>
</feature>
<dbReference type="Proteomes" id="UP000078558">
    <property type="component" value="Chromosome I"/>
</dbReference>
<reference evidence="7 9" key="1">
    <citation type="submission" date="2016-06" db="EMBL/GenBank/DDBJ databases">
        <authorList>
            <person name="Kjaerup R.B."/>
            <person name="Dalgaard T.S."/>
            <person name="Juul-Madsen H.R."/>
        </authorList>
    </citation>
    <scope>NUCLEOTIDE SEQUENCE [LARGE SCALE GENOMIC DNA]</scope>
    <source>
        <strain evidence="7">Orrdi1</strain>
    </source>
</reference>
<proteinExistence type="predicted"/>
<feature type="transmembrane region" description="Helical" evidence="5">
    <location>
        <begin position="136"/>
        <end position="157"/>
    </location>
</feature>
<feature type="transmembrane region" description="Helical" evidence="5">
    <location>
        <begin position="110"/>
        <end position="130"/>
    </location>
</feature>
<evidence type="ECO:0000256" key="5">
    <source>
        <dbReference type="SAM" id="Phobius"/>
    </source>
</evidence>
<dbReference type="Pfam" id="PF00892">
    <property type="entry name" value="EamA"/>
    <property type="match status" value="2"/>
</dbReference>
<dbReference type="EMBL" id="LT907988">
    <property type="protein sequence ID" value="SOE49886.1"/>
    <property type="molecule type" value="Genomic_DNA"/>
</dbReference>
<evidence type="ECO:0000256" key="4">
    <source>
        <dbReference type="ARBA" id="ARBA00023136"/>
    </source>
</evidence>
<dbReference type="GO" id="GO:0016020">
    <property type="term" value="C:membrane"/>
    <property type="evidence" value="ECO:0007669"/>
    <property type="project" value="UniProtKB-SubCell"/>
</dbReference>
<evidence type="ECO:0000259" key="6">
    <source>
        <dbReference type="Pfam" id="PF00892"/>
    </source>
</evidence>
<dbReference type="Gene3D" id="1.10.3730.20">
    <property type="match status" value="1"/>
</dbReference>
<feature type="transmembrane region" description="Helical" evidence="5">
    <location>
        <begin position="164"/>
        <end position="181"/>
    </location>
</feature>
<name>A0A1C3JYN8_9BURK</name>
<sequence length="328" mass="34895">MGHPLGGPAFRFFGAPACAPLCHPPCLPLCPRMMSDASTAPSSPSRSAAGILCVVAGICSLSMSDSLAKWLGEAYAPIQLLFLRGAFALPVVALLVVWMGGRRALRTRHLGIHAMRGAINVASACGFYFSLTLLPLVEATAIIFAAPLFVTLLSVLVLREDVDLRGWIAVLAGFLGVLVVVRPGMAGFQPAALLPLAGAVGYAVMMVSARRIGAQESMLTTTFYIAAAQAVISLPWQPWYWTPVQAEHLPGLLGIALCSTLGLTLITQGFRIAPASVVAPFDYTGLLWATLFGWLFWRELPDTWAYIGAALIAGSGIYIALRESRRAK</sequence>
<feature type="transmembrane region" description="Helical" evidence="5">
    <location>
        <begin position="217"/>
        <end position="236"/>
    </location>
</feature>
<feature type="transmembrane region" description="Helical" evidence="5">
    <location>
        <begin position="303"/>
        <end position="321"/>
    </location>
</feature>
<evidence type="ECO:0000256" key="3">
    <source>
        <dbReference type="ARBA" id="ARBA00022989"/>
    </source>
</evidence>
<evidence type="ECO:0000256" key="1">
    <source>
        <dbReference type="ARBA" id="ARBA00004141"/>
    </source>
</evidence>
<dbReference type="STRING" id="1851544.ODI_00469"/>
<gene>
    <name evidence="7" type="ORF">ODI_00469</name>
    <name evidence="8" type="ORF">ODI_R2368</name>
</gene>